<evidence type="ECO:0000256" key="1">
    <source>
        <dbReference type="ARBA" id="ARBA00001974"/>
    </source>
</evidence>
<keyword evidence="4" id="KW-0274">FAD</keyword>
<evidence type="ECO:0000259" key="6">
    <source>
        <dbReference type="Pfam" id="PF07992"/>
    </source>
</evidence>
<evidence type="ECO:0000313" key="8">
    <source>
        <dbReference type="Proteomes" id="UP001597347"/>
    </source>
</evidence>
<name>A0ABW4LB29_9MICO</name>
<comment type="similarity">
    <text evidence="2">Belongs to the NADH dehydrogenase family.</text>
</comment>
<dbReference type="Gene3D" id="3.50.50.100">
    <property type="match status" value="1"/>
</dbReference>
<organism evidence="7 8">
    <name type="scientific">Amnibacterium endophyticum</name>
    <dbReference type="NCBI Taxonomy" id="2109337"/>
    <lineage>
        <taxon>Bacteria</taxon>
        <taxon>Bacillati</taxon>
        <taxon>Actinomycetota</taxon>
        <taxon>Actinomycetes</taxon>
        <taxon>Micrococcales</taxon>
        <taxon>Microbacteriaceae</taxon>
        <taxon>Amnibacterium</taxon>
    </lineage>
</organism>
<dbReference type="RefSeq" id="WP_377932339.1">
    <property type="nucleotide sequence ID" value="NZ_JBHUEA010000004.1"/>
</dbReference>
<accession>A0ABW4LB29</accession>
<evidence type="ECO:0000256" key="5">
    <source>
        <dbReference type="ARBA" id="ARBA00023002"/>
    </source>
</evidence>
<comment type="caution">
    <text evidence="7">The sequence shown here is derived from an EMBL/GenBank/DDBJ whole genome shotgun (WGS) entry which is preliminary data.</text>
</comment>
<sequence>MRVVILGGGYTAIWCYRALRRWMGSAADIVVVAPFTQQVFHGFTGEVLDGELAPGLQTSPLEECVPHARRVQGWATAVDAERREVRVEWQGETTTVAYDELVIATGAHDRTDPVPGLAEHGWALRFPGNVPALLDHLALLEAEPAADDRDADRRATIVVVGAGFAGTEVAAALGRRYGSTRRVVLVSSADTVVPVWRDRLSLQEGLRRNLDEAGVEVLTGARVVAVDAGGVVLGDGSRIASATVVSTLGNAVPAIPGLEDHQEQDGLLRVDDCLRVTDGVWSAGDAAAVRHGAQRAPKEALWAIRAGTRIGRNIARSARRARPRRFGYRGLGTVAAFAPGHAVATVWGVPLPQLVGYAVRAVLFLWFVPSRRTALRILRWSLSSRTVATPVPIRVAAEAPRPLVGIEGGLTAASRLREAVAADGTERRAAGA</sequence>
<keyword evidence="3" id="KW-0285">Flavoprotein</keyword>
<dbReference type="InterPro" id="IPR023753">
    <property type="entry name" value="FAD/NAD-binding_dom"/>
</dbReference>
<dbReference type="GO" id="GO:0016491">
    <property type="term" value="F:oxidoreductase activity"/>
    <property type="evidence" value="ECO:0007669"/>
    <property type="project" value="UniProtKB-KW"/>
</dbReference>
<dbReference type="InterPro" id="IPR036188">
    <property type="entry name" value="FAD/NAD-bd_sf"/>
</dbReference>
<protein>
    <submittedName>
        <fullName evidence="7">NAD(P)/FAD-dependent oxidoreductase</fullName>
        <ecNumber evidence="7">1.6.5.-</ecNumber>
    </submittedName>
</protein>
<dbReference type="PANTHER" id="PTHR42913">
    <property type="entry name" value="APOPTOSIS-INDUCING FACTOR 1"/>
    <property type="match status" value="1"/>
</dbReference>
<evidence type="ECO:0000256" key="2">
    <source>
        <dbReference type="ARBA" id="ARBA00005272"/>
    </source>
</evidence>
<dbReference type="EMBL" id="JBHUEA010000004">
    <property type="protein sequence ID" value="MFD1720735.1"/>
    <property type="molecule type" value="Genomic_DNA"/>
</dbReference>
<gene>
    <name evidence="7" type="ORF">ACFSBI_04175</name>
</gene>
<comment type="cofactor">
    <cofactor evidence="1">
        <name>FAD</name>
        <dbReference type="ChEBI" id="CHEBI:57692"/>
    </cofactor>
</comment>
<proteinExistence type="inferred from homology"/>
<dbReference type="PRINTS" id="PR00368">
    <property type="entry name" value="FADPNR"/>
</dbReference>
<evidence type="ECO:0000256" key="4">
    <source>
        <dbReference type="ARBA" id="ARBA00022827"/>
    </source>
</evidence>
<feature type="domain" description="FAD/NAD(P)-binding" evidence="6">
    <location>
        <begin position="1"/>
        <end position="307"/>
    </location>
</feature>
<dbReference type="PANTHER" id="PTHR42913:SF3">
    <property type="entry name" value="64 KDA MITOCHONDRIAL NADH DEHYDROGENASE (EUROFUNG)"/>
    <property type="match status" value="1"/>
</dbReference>
<evidence type="ECO:0000256" key="3">
    <source>
        <dbReference type="ARBA" id="ARBA00022630"/>
    </source>
</evidence>
<dbReference type="InterPro" id="IPR051169">
    <property type="entry name" value="NADH-Q_oxidoreductase"/>
</dbReference>
<keyword evidence="5 7" id="KW-0560">Oxidoreductase</keyword>
<dbReference type="SUPFAM" id="SSF51905">
    <property type="entry name" value="FAD/NAD(P)-binding domain"/>
    <property type="match status" value="2"/>
</dbReference>
<dbReference type="Proteomes" id="UP001597347">
    <property type="component" value="Unassembled WGS sequence"/>
</dbReference>
<dbReference type="EC" id="1.6.5.-" evidence="7"/>
<evidence type="ECO:0000313" key="7">
    <source>
        <dbReference type="EMBL" id="MFD1720735.1"/>
    </source>
</evidence>
<keyword evidence="8" id="KW-1185">Reference proteome</keyword>
<reference evidence="8" key="1">
    <citation type="journal article" date="2019" name="Int. J. Syst. Evol. Microbiol.">
        <title>The Global Catalogue of Microorganisms (GCM) 10K type strain sequencing project: providing services to taxonomists for standard genome sequencing and annotation.</title>
        <authorList>
            <consortium name="The Broad Institute Genomics Platform"/>
            <consortium name="The Broad Institute Genome Sequencing Center for Infectious Disease"/>
            <person name="Wu L."/>
            <person name="Ma J."/>
        </authorList>
    </citation>
    <scope>NUCLEOTIDE SEQUENCE [LARGE SCALE GENOMIC DNA]</scope>
    <source>
        <strain evidence="8">CGMCC 1.12471</strain>
    </source>
</reference>
<dbReference type="Pfam" id="PF07992">
    <property type="entry name" value="Pyr_redox_2"/>
    <property type="match status" value="1"/>
</dbReference>